<dbReference type="SMART" id="SM00360">
    <property type="entry name" value="RRM"/>
    <property type="match status" value="2"/>
</dbReference>
<dbReference type="PROSITE" id="PS50102">
    <property type="entry name" value="RRM"/>
    <property type="match status" value="2"/>
</dbReference>
<comment type="similarity">
    <text evidence="2">Belongs to the RRM RBM34 family.</text>
</comment>
<dbReference type="SUPFAM" id="SSF54928">
    <property type="entry name" value="RNA-binding domain, RBD"/>
    <property type="match status" value="2"/>
</dbReference>
<accession>A0ABQ9AK28</accession>
<dbReference type="Proteomes" id="UP001141253">
    <property type="component" value="Chromosome 15W"/>
</dbReference>
<evidence type="ECO:0000313" key="9">
    <source>
        <dbReference type="Proteomes" id="UP001141253"/>
    </source>
</evidence>
<feature type="region of interest" description="Disordered" evidence="6">
    <location>
        <begin position="39"/>
        <end position="96"/>
    </location>
</feature>
<feature type="compositionally biased region" description="Basic and acidic residues" evidence="6">
    <location>
        <begin position="573"/>
        <end position="602"/>
    </location>
</feature>
<comment type="subcellular location">
    <subcellularLocation>
        <location evidence="1">Nucleus</location>
        <location evidence="1">Nucleolus</location>
    </subcellularLocation>
</comment>
<evidence type="ECO:0000256" key="4">
    <source>
        <dbReference type="ARBA" id="ARBA00023242"/>
    </source>
</evidence>
<feature type="domain" description="RRM" evidence="7">
    <location>
        <begin position="164"/>
        <end position="258"/>
    </location>
</feature>
<keyword evidence="9" id="KW-1185">Reference proteome</keyword>
<protein>
    <recommendedName>
        <fullName evidence="7">RRM domain-containing protein</fullName>
    </recommendedName>
</protein>
<dbReference type="CDD" id="cd12394">
    <property type="entry name" value="RRM1_RBM34"/>
    <property type="match status" value="1"/>
</dbReference>
<evidence type="ECO:0000313" key="8">
    <source>
        <dbReference type="EMBL" id="KAJ6340070.1"/>
    </source>
</evidence>
<dbReference type="PANTHER" id="PTHR23236">
    <property type="entry name" value="EUKARYOTIC TRANSLATION INITIATION FACTOR 4B/4H"/>
    <property type="match status" value="1"/>
</dbReference>
<comment type="caution">
    <text evidence="8">The sequence shown here is derived from an EMBL/GenBank/DDBJ whole genome shotgun (WGS) entry which is preliminary data.</text>
</comment>
<feature type="region of interest" description="Disordered" evidence="6">
    <location>
        <begin position="1"/>
        <end position="23"/>
    </location>
</feature>
<evidence type="ECO:0000256" key="1">
    <source>
        <dbReference type="ARBA" id="ARBA00004604"/>
    </source>
</evidence>
<dbReference type="InterPro" id="IPR034221">
    <property type="entry name" value="RBM34_RRM2"/>
</dbReference>
<dbReference type="InterPro" id="IPR012677">
    <property type="entry name" value="Nucleotide-bd_a/b_plait_sf"/>
</dbReference>
<feature type="compositionally biased region" description="Polar residues" evidence="6">
    <location>
        <begin position="39"/>
        <end position="48"/>
    </location>
</feature>
<keyword evidence="3 5" id="KW-0694">RNA-binding</keyword>
<dbReference type="CDD" id="cd12395">
    <property type="entry name" value="RRM2_RBM34"/>
    <property type="match status" value="1"/>
</dbReference>
<feature type="compositionally biased region" description="Polar residues" evidence="6">
    <location>
        <begin position="59"/>
        <end position="68"/>
    </location>
</feature>
<name>A0ABQ9AK28_9ROSI</name>
<sequence length="651" mass="72080">MGKKKRKEPDTSTAQNHTVSAPSDIFKTLFSGAEQTACTSSLFSNSNPFKRKPDDPKSNENPSTNVDTPNPDLYETTEKPKKVKTENTNLGFEPKAEETLMKRKKRKRDDLEREYEAKKYGPVIDNGENASVVVGAKRKNAAAAADVLVSKESEGFDDESKLLRTVFVGNLPLKVKKKALIKEFSKFGDVESVRIRSVPIAESKIPRKGAILLKKFNDNVDSVNAYVVFKNEQSAEASLSHNMAVVGSNHIRVDRACPPRKKLKGSDAPLYDNKRTVFVGNLPFDVKDEEIYQLFTGIKDLASSIEAVRVMRVPHVGLGKGIAYVLFKTREAVTLAIKKWNLKLRDRELRLSHARQDSTPSKRKNSFAEETANSPNKRLAPNSRAPGPNNWPDRKAAKSYQGLRASKSGVEKKVHVPAHSQRDGAAKMKSKPRGEKQPGKRPAVAQRKAKATALKDGGASGPARQKRKLDSRTPDSSNRKDEVPAYVLVDCFVSEAVTLAIKKWNLKLRDRELRLSHARQDSTPSKRKNSFAEETANSPNKRLAPNSRAPGPNNWPDRKAAKSYQGLRASKSGVEKKVHVPAHSKRDGAAKMKSKPRGEKQPGKRPAVAQRKAKATALKDGGASGPARQKRKLDSRTPDSSNRKKKTRKFS</sequence>
<evidence type="ECO:0000259" key="7">
    <source>
        <dbReference type="PROSITE" id="PS50102"/>
    </source>
</evidence>
<proteinExistence type="inferred from homology"/>
<feature type="compositionally biased region" description="Basic and acidic residues" evidence="6">
    <location>
        <begin position="76"/>
        <end position="85"/>
    </location>
</feature>
<dbReference type="Gene3D" id="3.30.70.330">
    <property type="match status" value="2"/>
</dbReference>
<feature type="region of interest" description="Disordered" evidence="6">
    <location>
        <begin position="353"/>
        <end position="479"/>
    </location>
</feature>
<organism evidence="8 9">
    <name type="scientific">Salix suchowensis</name>
    <dbReference type="NCBI Taxonomy" id="1278906"/>
    <lineage>
        <taxon>Eukaryota</taxon>
        <taxon>Viridiplantae</taxon>
        <taxon>Streptophyta</taxon>
        <taxon>Embryophyta</taxon>
        <taxon>Tracheophyta</taxon>
        <taxon>Spermatophyta</taxon>
        <taxon>Magnoliopsida</taxon>
        <taxon>eudicotyledons</taxon>
        <taxon>Gunneridae</taxon>
        <taxon>Pentapetalae</taxon>
        <taxon>rosids</taxon>
        <taxon>fabids</taxon>
        <taxon>Malpighiales</taxon>
        <taxon>Salicaceae</taxon>
        <taxon>Saliceae</taxon>
        <taxon>Salix</taxon>
    </lineage>
</organism>
<dbReference type="Pfam" id="PF00076">
    <property type="entry name" value="RRM_1"/>
    <property type="match status" value="2"/>
</dbReference>
<dbReference type="InterPro" id="IPR035979">
    <property type="entry name" value="RBD_domain_sf"/>
</dbReference>
<dbReference type="InterPro" id="IPR000504">
    <property type="entry name" value="RRM_dom"/>
</dbReference>
<reference evidence="8" key="1">
    <citation type="submission" date="2022-10" db="EMBL/GenBank/DDBJ databases">
        <authorList>
            <person name="Hyden B.L."/>
            <person name="Feng K."/>
            <person name="Yates T."/>
            <person name="Jawdy S."/>
            <person name="Smart L.B."/>
            <person name="Muchero W."/>
        </authorList>
    </citation>
    <scope>NUCLEOTIDE SEQUENCE</scope>
    <source>
        <tissue evidence="8">Shoot tip</tissue>
    </source>
</reference>
<evidence type="ECO:0000256" key="5">
    <source>
        <dbReference type="PROSITE-ProRule" id="PRU00176"/>
    </source>
</evidence>
<evidence type="ECO:0000256" key="6">
    <source>
        <dbReference type="SAM" id="MobiDB-lite"/>
    </source>
</evidence>
<dbReference type="EMBL" id="JAPFFI010000020">
    <property type="protein sequence ID" value="KAJ6340070.1"/>
    <property type="molecule type" value="Genomic_DNA"/>
</dbReference>
<feature type="compositionally biased region" description="Basic and acidic residues" evidence="6">
    <location>
        <begin position="409"/>
        <end position="438"/>
    </location>
</feature>
<evidence type="ECO:0000256" key="2">
    <source>
        <dbReference type="ARBA" id="ARBA00007077"/>
    </source>
</evidence>
<feature type="compositionally biased region" description="Polar residues" evidence="6">
    <location>
        <begin position="11"/>
        <end position="21"/>
    </location>
</feature>
<dbReference type="PANTHER" id="PTHR23236:SF25">
    <property type="entry name" value="RNA-BINDING PROTEIN 34"/>
    <property type="match status" value="1"/>
</dbReference>
<evidence type="ECO:0000256" key="3">
    <source>
        <dbReference type="ARBA" id="ARBA00022884"/>
    </source>
</evidence>
<feature type="compositionally biased region" description="Basic and acidic residues" evidence="6">
    <location>
        <begin position="468"/>
        <end position="479"/>
    </location>
</feature>
<feature type="domain" description="RRM" evidence="7">
    <location>
        <begin position="275"/>
        <end position="356"/>
    </location>
</feature>
<reference evidence="8" key="2">
    <citation type="journal article" date="2023" name="Int. J. Mol. Sci.">
        <title>De Novo Assembly and Annotation of 11 Diverse Shrub Willow (Salix) Genomes Reveals Novel Gene Organization in Sex-Linked Regions.</title>
        <authorList>
            <person name="Hyden B."/>
            <person name="Feng K."/>
            <person name="Yates T.B."/>
            <person name="Jawdy S."/>
            <person name="Cereghino C."/>
            <person name="Smart L.B."/>
            <person name="Muchero W."/>
        </authorList>
    </citation>
    <scope>NUCLEOTIDE SEQUENCE</scope>
    <source>
        <tissue evidence="8">Shoot tip</tissue>
    </source>
</reference>
<feature type="region of interest" description="Disordered" evidence="6">
    <location>
        <begin position="517"/>
        <end position="651"/>
    </location>
</feature>
<keyword evidence="4" id="KW-0539">Nucleus</keyword>
<gene>
    <name evidence="8" type="ORF">OIU77_007925</name>
</gene>